<evidence type="ECO:0000259" key="2">
    <source>
        <dbReference type="Pfam" id="PF13098"/>
    </source>
</evidence>
<dbReference type="SUPFAM" id="SSF52833">
    <property type="entry name" value="Thioredoxin-like"/>
    <property type="match status" value="1"/>
</dbReference>
<dbReference type="RefSeq" id="WP_150698955.1">
    <property type="nucleotide sequence ID" value="NZ_CABPRZ010000021.1"/>
</dbReference>
<feature type="chain" id="PRO_5023120387" description="Thiol:disulfide interchange protein" evidence="1">
    <location>
        <begin position="25"/>
        <end position="256"/>
    </location>
</feature>
<dbReference type="EMBL" id="CABPRZ010000021">
    <property type="protein sequence ID" value="VVE43019.1"/>
    <property type="molecule type" value="Genomic_DNA"/>
</dbReference>
<comment type="function">
    <text evidence="1">Required for disulfide bond formation in some periplasmic proteins. Acts by transferring its disulfide bond to other proteins and is reduced in the process.</text>
</comment>
<accession>A0A5E4Y2U9</accession>
<dbReference type="Pfam" id="PF13098">
    <property type="entry name" value="Thioredoxin_2"/>
    <property type="match status" value="1"/>
</dbReference>
<dbReference type="CDD" id="cd03020">
    <property type="entry name" value="DsbA_DsbC_DsbG"/>
    <property type="match status" value="1"/>
</dbReference>
<protein>
    <recommendedName>
        <fullName evidence="1">Thiol:disulfide interchange protein</fullName>
    </recommendedName>
</protein>
<dbReference type="GO" id="GO:0042597">
    <property type="term" value="C:periplasmic space"/>
    <property type="evidence" value="ECO:0007669"/>
    <property type="project" value="UniProtKB-SubCell"/>
</dbReference>
<dbReference type="InterPro" id="IPR051470">
    <property type="entry name" value="Thiol:disulfide_interchange"/>
</dbReference>
<dbReference type="InterPro" id="IPR036249">
    <property type="entry name" value="Thioredoxin-like_sf"/>
</dbReference>
<keyword evidence="1" id="KW-0732">Signal</keyword>
<dbReference type="InterPro" id="IPR012336">
    <property type="entry name" value="Thioredoxin-like_fold"/>
</dbReference>
<name>A0A5E4Y2U9_9BURK</name>
<feature type="domain" description="Thioredoxin-like fold" evidence="2">
    <location>
        <begin position="122"/>
        <end position="252"/>
    </location>
</feature>
<dbReference type="SUPFAM" id="SSF54423">
    <property type="entry name" value="DsbC/DsbG N-terminal domain-like"/>
    <property type="match status" value="1"/>
</dbReference>
<dbReference type="PANTHER" id="PTHR35272:SF4">
    <property type="entry name" value="THIOL:DISULFIDE INTERCHANGE PROTEIN DSBG"/>
    <property type="match status" value="1"/>
</dbReference>
<dbReference type="OrthoDB" id="5298214at2"/>
<keyword evidence="1" id="KW-0676">Redox-active center</keyword>
<proteinExistence type="inferred from homology"/>
<gene>
    <name evidence="3" type="ORF">PTE30175_04157</name>
</gene>
<dbReference type="InterPro" id="IPR009094">
    <property type="entry name" value="DiS-bond_isomerase_DsbC/G_N_sf"/>
</dbReference>
<comment type="similarity">
    <text evidence="1">Belongs to the thioredoxin family. DsbC subfamily.</text>
</comment>
<dbReference type="AlphaFoldDB" id="A0A5E4Y2U9"/>
<dbReference type="InterPro" id="IPR033954">
    <property type="entry name" value="DiS-bond_Isoase_DsbC/G"/>
</dbReference>
<dbReference type="Gene3D" id="3.10.450.70">
    <property type="entry name" value="Disulphide bond isomerase, DsbC/G, N-terminal"/>
    <property type="match status" value="1"/>
</dbReference>
<evidence type="ECO:0000256" key="1">
    <source>
        <dbReference type="RuleBase" id="RU364038"/>
    </source>
</evidence>
<organism evidence="3 4">
    <name type="scientific">Pandoraea terrae</name>
    <dbReference type="NCBI Taxonomy" id="1537710"/>
    <lineage>
        <taxon>Bacteria</taxon>
        <taxon>Pseudomonadati</taxon>
        <taxon>Pseudomonadota</taxon>
        <taxon>Betaproteobacteria</taxon>
        <taxon>Burkholderiales</taxon>
        <taxon>Burkholderiaceae</taxon>
        <taxon>Pandoraea</taxon>
    </lineage>
</organism>
<feature type="signal peptide" evidence="1">
    <location>
        <begin position="1"/>
        <end position="24"/>
    </location>
</feature>
<keyword evidence="4" id="KW-1185">Reference proteome</keyword>
<reference evidence="3 4" key="1">
    <citation type="submission" date="2019-08" db="EMBL/GenBank/DDBJ databases">
        <authorList>
            <person name="Peeters C."/>
        </authorList>
    </citation>
    <scope>NUCLEOTIDE SEQUENCE [LARGE SCALE GENOMIC DNA]</scope>
    <source>
        <strain evidence="3 4">LMG 30175</strain>
    </source>
</reference>
<dbReference type="Gene3D" id="3.40.30.10">
    <property type="entry name" value="Glutaredoxin"/>
    <property type="match status" value="1"/>
</dbReference>
<dbReference type="Proteomes" id="UP000414233">
    <property type="component" value="Unassembled WGS sequence"/>
</dbReference>
<evidence type="ECO:0000313" key="4">
    <source>
        <dbReference type="Proteomes" id="UP000414233"/>
    </source>
</evidence>
<dbReference type="PANTHER" id="PTHR35272">
    <property type="entry name" value="THIOL:DISULFIDE INTERCHANGE PROTEIN DSBC-RELATED"/>
    <property type="match status" value="1"/>
</dbReference>
<comment type="subcellular location">
    <subcellularLocation>
        <location evidence="1">Periplasm</location>
    </subcellularLocation>
</comment>
<keyword evidence="1" id="KW-0574">Periplasm</keyword>
<evidence type="ECO:0000313" key="3">
    <source>
        <dbReference type="EMBL" id="VVE43019.1"/>
    </source>
</evidence>
<sequence length="256" mass="27285">MNRYVVPVALCGSIAVFVALLSNAASSGRPPVLAALESRGVSNLHEFKVNGGLRGFAGVAGQNPVAVYVTKDGDVIIGARVDRNGEPMDTKVVDELVAGLMGNAAWRQLESARWIRDGREDAPRTVYVITDPNCPWCHRLWEAARPWVQSGKVQLRELLVGVIRPDSEGKAATILSSSNPSAALEQNERDFDKGGVSPATTVSDDVKRTLSGNLKLMEGLGFQGTPGVIYKSADGKVEMLSGFPQGTQLSAVMGPR</sequence>
<dbReference type="NCBIfam" id="NF008657">
    <property type="entry name" value="PRK11657.1"/>
    <property type="match status" value="1"/>
</dbReference>